<dbReference type="Pfam" id="PF00059">
    <property type="entry name" value="Lectin_C"/>
    <property type="match status" value="1"/>
</dbReference>
<keyword evidence="1" id="KW-0732">Signal</keyword>
<evidence type="ECO:0000259" key="2">
    <source>
        <dbReference type="PROSITE" id="PS50041"/>
    </source>
</evidence>
<keyword evidence="5" id="KW-1185">Reference proteome</keyword>
<dbReference type="PANTHER" id="PTHR24020">
    <property type="entry name" value="COLLAGEN ALPHA"/>
    <property type="match status" value="1"/>
</dbReference>
<dbReference type="SMART" id="SM00327">
    <property type="entry name" value="VWA"/>
    <property type="match status" value="2"/>
</dbReference>
<dbReference type="Pfam" id="PF00092">
    <property type="entry name" value="VWA"/>
    <property type="match status" value="2"/>
</dbReference>
<dbReference type="CDD" id="cd01450">
    <property type="entry name" value="vWFA_subfamily_ECM"/>
    <property type="match status" value="2"/>
</dbReference>
<dbReference type="GO" id="GO:0030246">
    <property type="term" value="F:carbohydrate binding"/>
    <property type="evidence" value="ECO:0007669"/>
    <property type="project" value="UniProtKB-KW"/>
</dbReference>
<gene>
    <name evidence="4" type="primary">clec-160</name>
    <name evidence="4" type="ORF">Tcan_12134</name>
</gene>
<dbReference type="SMART" id="SM00034">
    <property type="entry name" value="CLECT"/>
    <property type="match status" value="1"/>
</dbReference>
<proteinExistence type="predicted"/>
<protein>
    <submittedName>
        <fullName evidence="4">C-type lectin protein</fullName>
    </submittedName>
</protein>
<dbReference type="OrthoDB" id="5787264at2759"/>
<dbReference type="AlphaFoldDB" id="A0A0B2USX8"/>
<dbReference type="InterPro" id="IPR016187">
    <property type="entry name" value="CTDL_fold"/>
</dbReference>
<dbReference type="Gene3D" id="3.40.50.410">
    <property type="entry name" value="von Willebrand factor, type A domain"/>
    <property type="match status" value="2"/>
</dbReference>
<dbReference type="STRING" id="6265.A0A0B2USX8"/>
<feature type="domain" description="VWFA" evidence="3">
    <location>
        <begin position="68"/>
        <end position="239"/>
    </location>
</feature>
<dbReference type="Gene3D" id="3.10.100.10">
    <property type="entry name" value="Mannose-Binding Protein A, subunit A"/>
    <property type="match status" value="1"/>
</dbReference>
<dbReference type="InterPro" id="IPR016186">
    <property type="entry name" value="C-type_lectin-like/link_sf"/>
</dbReference>
<feature type="domain" description="VWFA" evidence="3">
    <location>
        <begin position="262"/>
        <end position="415"/>
    </location>
</feature>
<sequence>MRFCIQLLVAFALSVGLTGAAEVICGPGAIDLVLVMDESSSMGPDSYKVALDAAAGAAEVICGPGAIDLVLVMDESSSMGPDSYKVALDAAAGLTQKLHIGTKVNNSRVGMVLFSDFARVSFGLNAYASNAGVTGAIRNSTYGGGITNIAAGMHVAITEVFTGEPRSDVPRVMIIVTDGMDTTDVQAEHTLASGKNITTYVLGIGKETNYEELVRAAGDPKRVYNLTSYNELADAMDRVCRDIPGANAPRRCECNYRNTWLDLVFIFDSSKAVNLQDFLAVKNFVASFVKQIQVSQQTGKFSRVAFINMGDQAEVIGNLTTFKSSAEAATALLGMQYLNSNNTNLRDAMVKAQNIFADDERPNVQNVVVVFTSKNEPCNYQQNEYMKLSVPLDQNPCRIAAHLRETNNIVLTVGMKFDGTQRYPNLKVASNCYSLNFDINMTNSFLDAMCRANCYCLQPYVQFTDQCTEYGECIYQHGQPLDYFTAQETCANYNAVMIDVLSEQKDLFIRNMQQQLSYTPYWIGVQYTSTGYMWNSGIKISTNDYTNWASGQPNITNGDCVYEMVQGANGTWYSDMCGYVMPAHYFLCQKKSCDTENYCDFNPVR</sequence>
<dbReference type="SUPFAM" id="SSF53300">
    <property type="entry name" value="vWA-like"/>
    <property type="match status" value="2"/>
</dbReference>
<dbReference type="Proteomes" id="UP000031036">
    <property type="component" value="Unassembled WGS sequence"/>
</dbReference>
<dbReference type="PROSITE" id="PS50234">
    <property type="entry name" value="VWFA"/>
    <property type="match status" value="2"/>
</dbReference>
<accession>A0A0B2USX8</accession>
<dbReference type="SUPFAM" id="SSF56436">
    <property type="entry name" value="C-type lectin-like"/>
    <property type="match status" value="1"/>
</dbReference>
<evidence type="ECO:0000313" key="5">
    <source>
        <dbReference type="Proteomes" id="UP000031036"/>
    </source>
</evidence>
<keyword evidence="4" id="KW-0430">Lectin</keyword>
<dbReference type="PANTHER" id="PTHR24020:SF20">
    <property type="entry name" value="PH DOMAIN-CONTAINING PROTEIN"/>
    <property type="match status" value="1"/>
</dbReference>
<evidence type="ECO:0000313" key="4">
    <source>
        <dbReference type="EMBL" id="KHN72314.1"/>
    </source>
</evidence>
<comment type="caution">
    <text evidence="4">The sequence shown here is derived from an EMBL/GenBank/DDBJ whole genome shotgun (WGS) entry which is preliminary data.</text>
</comment>
<dbReference type="InterPro" id="IPR050525">
    <property type="entry name" value="ECM_Assembly_Org"/>
</dbReference>
<reference evidence="4 5" key="1">
    <citation type="submission" date="2014-11" db="EMBL/GenBank/DDBJ databases">
        <title>Genetic blueprint of the zoonotic pathogen Toxocara canis.</title>
        <authorList>
            <person name="Zhu X.-Q."/>
            <person name="Korhonen P.K."/>
            <person name="Cai H."/>
            <person name="Young N.D."/>
            <person name="Nejsum P."/>
            <person name="von Samson-Himmelstjerna G."/>
            <person name="Boag P.R."/>
            <person name="Tan P."/>
            <person name="Li Q."/>
            <person name="Min J."/>
            <person name="Yang Y."/>
            <person name="Wang X."/>
            <person name="Fang X."/>
            <person name="Hall R.S."/>
            <person name="Hofmann A."/>
            <person name="Sternberg P.W."/>
            <person name="Jex A.R."/>
            <person name="Gasser R.B."/>
        </authorList>
    </citation>
    <scope>NUCLEOTIDE SEQUENCE [LARGE SCALE GENOMIC DNA]</scope>
    <source>
        <strain evidence="4">PN_DK_2014</strain>
    </source>
</reference>
<feature type="signal peptide" evidence="1">
    <location>
        <begin position="1"/>
        <end position="20"/>
    </location>
</feature>
<dbReference type="PRINTS" id="PR00453">
    <property type="entry name" value="VWFADOMAIN"/>
</dbReference>
<dbReference type="InterPro" id="IPR002035">
    <property type="entry name" value="VWF_A"/>
</dbReference>
<evidence type="ECO:0000259" key="3">
    <source>
        <dbReference type="PROSITE" id="PS50234"/>
    </source>
</evidence>
<dbReference type="InterPro" id="IPR036465">
    <property type="entry name" value="vWFA_dom_sf"/>
</dbReference>
<organism evidence="4 5">
    <name type="scientific">Toxocara canis</name>
    <name type="common">Canine roundworm</name>
    <dbReference type="NCBI Taxonomy" id="6265"/>
    <lineage>
        <taxon>Eukaryota</taxon>
        <taxon>Metazoa</taxon>
        <taxon>Ecdysozoa</taxon>
        <taxon>Nematoda</taxon>
        <taxon>Chromadorea</taxon>
        <taxon>Rhabditida</taxon>
        <taxon>Spirurina</taxon>
        <taxon>Ascaridomorpha</taxon>
        <taxon>Ascaridoidea</taxon>
        <taxon>Toxocaridae</taxon>
        <taxon>Toxocara</taxon>
    </lineage>
</organism>
<dbReference type="EMBL" id="JPKZ01003266">
    <property type="protein sequence ID" value="KHN72314.1"/>
    <property type="molecule type" value="Genomic_DNA"/>
</dbReference>
<dbReference type="CDD" id="cd00037">
    <property type="entry name" value="CLECT"/>
    <property type="match status" value="1"/>
</dbReference>
<feature type="chain" id="PRO_5002095083" evidence="1">
    <location>
        <begin position="21"/>
        <end position="605"/>
    </location>
</feature>
<dbReference type="InterPro" id="IPR001304">
    <property type="entry name" value="C-type_lectin-like"/>
</dbReference>
<name>A0A0B2USX8_TOXCA</name>
<evidence type="ECO:0000256" key="1">
    <source>
        <dbReference type="SAM" id="SignalP"/>
    </source>
</evidence>
<dbReference type="PROSITE" id="PS50041">
    <property type="entry name" value="C_TYPE_LECTIN_2"/>
    <property type="match status" value="1"/>
</dbReference>
<feature type="domain" description="C-type lectin" evidence="2">
    <location>
        <begin position="469"/>
        <end position="577"/>
    </location>
</feature>